<protein>
    <submittedName>
        <fullName evidence="2">Uncharacterized protein</fullName>
    </submittedName>
</protein>
<dbReference type="EMBL" id="CAXLJM020000013">
    <property type="protein sequence ID" value="CAL8079115.1"/>
    <property type="molecule type" value="Genomic_DNA"/>
</dbReference>
<feature type="region of interest" description="Disordered" evidence="1">
    <location>
        <begin position="116"/>
        <end position="139"/>
    </location>
</feature>
<sequence>MFQGIQNIPHRPICVTVILTSFPHVIRMNSRGTMDVVQCDSHVWRFHAQPGNGDGASAITQNGQPQQQVAVNNPGVPRGNFLAMQNYAPQQAHGANNHSGGHEGPPALVQNYGQQQPQTGALPIPSSTFFRGMDGRLNK</sequence>
<feature type="compositionally biased region" description="Polar residues" evidence="1">
    <location>
        <begin position="116"/>
        <end position="129"/>
    </location>
</feature>
<keyword evidence="3" id="KW-1185">Reference proteome</keyword>
<dbReference type="Proteomes" id="UP001642540">
    <property type="component" value="Unassembled WGS sequence"/>
</dbReference>
<reference evidence="2 3" key="1">
    <citation type="submission" date="2024-08" db="EMBL/GenBank/DDBJ databases">
        <authorList>
            <person name="Cucini C."/>
            <person name="Frati F."/>
        </authorList>
    </citation>
    <scope>NUCLEOTIDE SEQUENCE [LARGE SCALE GENOMIC DNA]</scope>
</reference>
<organism evidence="2 3">
    <name type="scientific">Orchesella dallaii</name>
    <dbReference type="NCBI Taxonomy" id="48710"/>
    <lineage>
        <taxon>Eukaryota</taxon>
        <taxon>Metazoa</taxon>
        <taxon>Ecdysozoa</taxon>
        <taxon>Arthropoda</taxon>
        <taxon>Hexapoda</taxon>
        <taxon>Collembola</taxon>
        <taxon>Entomobryomorpha</taxon>
        <taxon>Entomobryoidea</taxon>
        <taxon>Orchesellidae</taxon>
        <taxon>Orchesellinae</taxon>
        <taxon>Orchesella</taxon>
    </lineage>
</organism>
<gene>
    <name evidence="2" type="ORF">ODALV1_LOCUS4284</name>
</gene>
<evidence type="ECO:0000313" key="2">
    <source>
        <dbReference type="EMBL" id="CAL8079115.1"/>
    </source>
</evidence>
<comment type="caution">
    <text evidence="2">The sequence shown here is derived from an EMBL/GenBank/DDBJ whole genome shotgun (WGS) entry which is preliminary data.</text>
</comment>
<evidence type="ECO:0000256" key="1">
    <source>
        <dbReference type="SAM" id="MobiDB-lite"/>
    </source>
</evidence>
<name>A0ABP1PVG6_9HEXA</name>
<evidence type="ECO:0000313" key="3">
    <source>
        <dbReference type="Proteomes" id="UP001642540"/>
    </source>
</evidence>
<accession>A0ABP1PVG6</accession>
<proteinExistence type="predicted"/>